<dbReference type="CDD" id="cd06974">
    <property type="entry name" value="TerD_like"/>
    <property type="match status" value="1"/>
</dbReference>
<evidence type="ECO:0000256" key="2">
    <source>
        <dbReference type="SAM" id="MobiDB-lite"/>
    </source>
</evidence>
<dbReference type="PANTHER" id="PTHR32097:SF4">
    <property type="entry name" value="GENERAL STRESS PROTEIN 16U"/>
    <property type="match status" value="1"/>
</dbReference>
<name>A0ABU9CTK4_9NOCA</name>
<dbReference type="EMBL" id="JBBPCN010000001">
    <property type="protein sequence ID" value="MEK8070733.1"/>
    <property type="molecule type" value="Genomic_DNA"/>
</dbReference>
<comment type="caution">
    <text evidence="4">The sequence shown here is derived from an EMBL/GenBank/DDBJ whole genome shotgun (WGS) entry which is preliminary data.</text>
</comment>
<evidence type="ECO:0000259" key="3">
    <source>
        <dbReference type="Pfam" id="PF02342"/>
    </source>
</evidence>
<feature type="region of interest" description="Disordered" evidence="2">
    <location>
        <begin position="28"/>
        <end position="56"/>
    </location>
</feature>
<dbReference type="Gene3D" id="2.60.60.30">
    <property type="entry name" value="sav2460 like domains"/>
    <property type="match status" value="1"/>
</dbReference>
<dbReference type="Proteomes" id="UP001456513">
    <property type="component" value="Unassembled WGS sequence"/>
</dbReference>
<evidence type="ECO:0000256" key="1">
    <source>
        <dbReference type="ARBA" id="ARBA00008775"/>
    </source>
</evidence>
<evidence type="ECO:0000313" key="4">
    <source>
        <dbReference type="EMBL" id="MEK8070733.1"/>
    </source>
</evidence>
<dbReference type="InterPro" id="IPR051324">
    <property type="entry name" value="Stress/Tellurium_Resist"/>
</dbReference>
<evidence type="ECO:0000313" key="5">
    <source>
        <dbReference type="Proteomes" id="UP001456513"/>
    </source>
</evidence>
<dbReference type="PANTHER" id="PTHR32097">
    <property type="entry name" value="CAMP-BINDING PROTEIN 1-RELATED"/>
    <property type="match status" value="1"/>
</dbReference>
<feature type="domain" description="TerD" evidence="3">
    <location>
        <begin position="346"/>
        <end position="513"/>
    </location>
</feature>
<comment type="similarity">
    <text evidence="1">Belongs to the CAPAB/TerDEXZ family.</text>
</comment>
<organism evidence="4 5">
    <name type="scientific">Rhodococcus navarretei</name>
    <dbReference type="NCBI Taxonomy" id="3128981"/>
    <lineage>
        <taxon>Bacteria</taxon>
        <taxon>Bacillati</taxon>
        <taxon>Actinomycetota</taxon>
        <taxon>Actinomycetes</taxon>
        <taxon>Mycobacteriales</taxon>
        <taxon>Nocardiaceae</taxon>
        <taxon>Rhodococcus</taxon>
    </lineage>
</organism>
<accession>A0ABU9CTK4</accession>
<reference evidence="4 5" key="1">
    <citation type="submission" date="2024-03" db="EMBL/GenBank/DDBJ databases">
        <title>Rhodococcus navarretei sp. nov. and Pseudarthrobacter quantumdoti sp. nov., two new species with the ability to biosynthesize Quantum Dots isolated from soil samples at Union Glacier, Antarctica.</title>
        <authorList>
            <person name="Vargas M."/>
        </authorList>
    </citation>
    <scope>NUCLEOTIDE SEQUENCE [LARGE SCALE GENOMIC DNA]</scope>
    <source>
        <strain evidence="4 5">EXRC-4A-4</strain>
    </source>
</reference>
<dbReference type="InterPro" id="IPR003325">
    <property type="entry name" value="TerD"/>
</dbReference>
<keyword evidence="5" id="KW-1185">Reference proteome</keyword>
<dbReference type="RefSeq" id="WP_341440754.1">
    <property type="nucleotide sequence ID" value="NZ_JBBPCN010000001.1"/>
</dbReference>
<protein>
    <submittedName>
        <fullName evidence="4">TerD family protein</fullName>
    </submittedName>
</protein>
<dbReference type="Pfam" id="PF02342">
    <property type="entry name" value="TerD"/>
    <property type="match status" value="1"/>
</dbReference>
<sequence length="518" mass="54804">MSNNIGELLTSEKVRNVINKMIDEGQVAATGDTAPDGLPMMSPDSPETVALSDPGGDELDPVRTAFNLISSVGVSVIVYGPGNVFDCFLATSRAAPIFSETTTESGLLGAFPDLPNSYWFGIDGVDGSAIVVPVAPNVDGNRILHEIIYPVLGVGPPWSTAIARGSVVPATFAKIFGRSVIRRVWHLPGLHELAPVGCDPLELSWDHRAQLIADGWTKISGDAFSREFADGQGGRFAVHLAPWDGSHTVFAVIGEPVAGRIPQELTRFTFHSCEVALAYEQIVLIERLRGPGLPSLADIKVAADRVSEGLSVISGASVNPPSRGVADPPAESIPVSEYEHQPIAAVVLTRGANCAMSAHRVRVELRWDTGPAGATLDTSALLLANNGRVRSDSDFVFYNQPRHDKCSVRHERSTGIATVNDCVAMDLTTATSYADTIVVVGSLDGRTFSALQGLCAVVVDSDSGANVISFPITGLSTETALIVGEMYQRNGGWKFRAVGQGYAAGLRGVAEDFGITVD</sequence>
<gene>
    <name evidence="4" type="ORF">AABD04_07725</name>
</gene>
<proteinExistence type="inferred from homology"/>